<proteinExistence type="predicted"/>
<protein>
    <submittedName>
        <fullName evidence="4">Methyltransferase domain-containing protein</fullName>
    </submittedName>
</protein>
<dbReference type="InterPro" id="IPR041698">
    <property type="entry name" value="Methyltransf_25"/>
</dbReference>
<feature type="non-terminal residue" evidence="4">
    <location>
        <position position="1"/>
    </location>
</feature>
<accession>A0ABS5L766</accession>
<dbReference type="Proteomes" id="UP000730482">
    <property type="component" value="Unassembled WGS sequence"/>
</dbReference>
<dbReference type="CDD" id="cd02440">
    <property type="entry name" value="AdoMet_MTases"/>
    <property type="match status" value="1"/>
</dbReference>
<evidence type="ECO:0000313" key="5">
    <source>
        <dbReference type="Proteomes" id="UP000730482"/>
    </source>
</evidence>
<evidence type="ECO:0000256" key="1">
    <source>
        <dbReference type="ARBA" id="ARBA00022603"/>
    </source>
</evidence>
<dbReference type="Pfam" id="PF13649">
    <property type="entry name" value="Methyltransf_25"/>
    <property type="match status" value="1"/>
</dbReference>
<dbReference type="GO" id="GO:0008168">
    <property type="term" value="F:methyltransferase activity"/>
    <property type="evidence" value="ECO:0007669"/>
    <property type="project" value="UniProtKB-KW"/>
</dbReference>
<keyword evidence="5" id="KW-1185">Reference proteome</keyword>
<dbReference type="SUPFAM" id="SSF53335">
    <property type="entry name" value="S-adenosyl-L-methionine-dependent methyltransferases"/>
    <property type="match status" value="1"/>
</dbReference>
<feature type="domain" description="Methyltransferase" evidence="3">
    <location>
        <begin position="58"/>
        <end position="149"/>
    </location>
</feature>
<keyword evidence="1 4" id="KW-0489">Methyltransferase</keyword>
<name>A0ABS5L766_9ACTN</name>
<evidence type="ECO:0000256" key="2">
    <source>
        <dbReference type="ARBA" id="ARBA00022679"/>
    </source>
</evidence>
<gene>
    <name evidence="4" type="ORF">KGQ19_45590</name>
</gene>
<dbReference type="Gene3D" id="3.40.50.150">
    <property type="entry name" value="Vaccinia Virus protein VP39"/>
    <property type="match status" value="1"/>
</dbReference>
<dbReference type="PANTHER" id="PTHR44942:SF4">
    <property type="entry name" value="METHYLTRANSFERASE TYPE 11 DOMAIN-CONTAINING PROTEIN"/>
    <property type="match status" value="1"/>
</dbReference>
<dbReference type="EMBL" id="JAAFYZ010000327">
    <property type="protein sequence ID" value="MBS2554152.1"/>
    <property type="molecule type" value="Genomic_DNA"/>
</dbReference>
<dbReference type="RefSeq" id="WP_212021357.1">
    <property type="nucleotide sequence ID" value="NZ_JAAFYZ010000327.1"/>
</dbReference>
<comment type="caution">
    <text evidence="4">The sequence shown here is derived from an EMBL/GenBank/DDBJ whole genome shotgun (WGS) entry which is preliminary data.</text>
</comment>
<dbReference type="PANTHER" id="PTHR44942">
    <property type="entry name" value="METHYLTRANSF_11 DOMAIN-CONTAINING PROTEIN"/>
    <property type="match status" value="1"/>
</dbReference>
<dbReference type="GO" id="GO:0032259">
    <property type="term" value="P:methylation"/>
    <property type="evidence" value="ECO:0007669"/>
    <property type="project" value="UniProtKB-KW"/>
</dbReference>
<keyword evidence="2" id="KW-0808">Transferase</keyword>
<reference evidence="4 5" key="1">
    <citation type="submission" date="2020-02" db="EMBL/GenBank/DDBJ databases">
        <title>Acidophilic actinobacteria isolated from forest soil.</title>
        <authorList>
            <person name="Golinska P."/>
        </authorList>
    </citation>
    <scope>NUCLEOTIDE SEQUENCE [LARGE SCALE GENOMIC DNA]</scope>
    <source>
        <strain evidence="4 5">NL8</strain>
    </source>
</reference>
<evidence type="ECO:0000313" key="4">
    <source>
        <dbReference type="EMBL" id="MBS2554152.1"/>
    </source>
</evidence>
<organism evidence="4 5">
    <name type="scientific">Catenulispora pinistramenti</name>
    <dbReference type="NCBI Taxonomy" id="2705254"/>
    <lineage>
        <taxon>Bacteria</taxon>
        <taxon>Bacillati</taxon>
        <taxon>Actinomycetota</taxon>
        <taxon>Actinomycetes</taxon>
        <taxon>Catenulisporales</taxon>
        <taxon>Catenulisporaceae</taxon>
        <taxon>Catenulispora</taxon>
    </lineage>
</organism>
<evidence type="ECO:0000259" key="3">
    <source>
        <dbReference type="Pfam" id="PF13649"/>
    </source>
</evidence>
<dbReference type="InterPro" id="IPR051052">
    <property type="entry name" value="Diverse_substrate_MTase"/>
</dbReference>
<sequence length="283" mass="30476">GGSGADRGSELVGDEAYFATDLYQGTADYYDRYRLGYPAPLLDHLIAATGPSGRGSLLDLACGTGQLAFPLGRHFAQTWAVDQEPDMIDTVRAKAAAAGLANVRPVVSSVETLDAQPGSFELAVVGNAFHRFQRDLAARRIRQWLIPGGHLALCWSYSPWAGAEDWQRTLAAILNRWQRELGAEDRTPADPAEVRQRRPDVEVLSAAGFEIVGRGSFDVEHRWSVADLAGHVRSTSFLSPAVLGARAAEFDADLAAGLRPHDDGGGVFTETVGFAYDLARKPA</sequence>
<dbReference type="InterPro" id="IPR029063">
    <property type="entry name" value="SAM-dependent_MTases_sf"/>
</dbReference>